<proteinExistence type="predicted"/>
<reference evidence="1" key="1">
    <citation type="submission" date="2022-02" db="EMBL/GenBank/DDBJ databases">
        <title>Plant Genome Project.</title>
        <authorList>
            <person name="Zhang R.-G."/>
        </authorList>
    </citation>
    <scope>NUCLEOTIDE SEQUENCE</scope>
    <source>
        <strain evidence="1">AT1</strain>
    </source>
</reference>
<evidence type="ECO:0000313" key="2">
    <source>
        <dbReference type="Proteomes" id="UP001062846"/>
    </source>
</evidence>
<organism evidence="1 2">
    <name type="scientific">Rhododendron molle</name>
    <name type="common">Chinese azalea</name>
    <name type="synonym">Azalea mollis</name>
    <dbReference type="NCBI Taxonomy" id="49168"/>
    <lineage>
        <taxon>Eukaryota</taxon>
        <taxon>Viridiplantae</taxon>
        <taxon>Streptophyta</taxon>
        <taxon>Embryophyta</taxon>
        <taxon>Tracheophyta</taxon>
        <taxon>Spermatophyta</taxon>
        <taxon>Magnoliopsida</taxon>
        <taxon>eudicotyledons</taxon>
        <taxon>Gunneridae</taxon>
        <taxon>Pentapetalae</taxon>
        <taxon>asterids</taxon>
        <taxon>Ericales</taxon>
        <taxon>Ericaceae</taxon>
        <taxon>Ericoideae</taxon>
        <taxon>Rhodoreae</taxon>
        <taxon>Rhododendron</taxon>
    </lineage>
</organism>
<gene>
    <name evidence="1" type="ORF">RHMOL_Rhmol11G0174200</name>
</gene>
<keyword evidence="2" id="KW-1185">Reference proteome</keyword>
<protein>
    <submittedName>
        <fullName evidence="1">Uncharacterized protein</fullName>
    </submittedName>
</protein>
<dbReference type="Proteomes" id="UP001062846">
    <property type="component" value="Chromosome 11"/>
</dbReference>
<evidence type="ECO:0000313" key="1">
    <source>
        <dbReference type="EMBL" id="KAI8531928.1"/>
    </source>
</evidence>
<dbReference type="EMBL" id="CM046398">
    <property type="protein sequence ID" value="KAI8531928.1"/>
    <property type="molecule type" value="Genomic_DNA"/>
</dbReference>
<sequence length="419" mass="45886">MGESLVLRGTMRAHTNWVTAIATPIDNSHMIVTASRNKSIILWNLTKEDKVYGLPHRRVTGHSHFVQDVVLSSDGQFALSGSWDGELRLWDLASGTTARSFVGHTKDVLSIAFSVDNRQIVSASRDRSIKLWNTLAIEASIKIWDLESKTAVKDSDAVKEALDQLTKVGWAKKWSSQPYVSRRMTSLRELTTLGIKNADNLAIPSVRNDAAFLFTVVGTTGFVGVLAGQLPGFNGKKTYTKAEIDEVRAEWIKPVVAFGHVAVVPVCCFSITRPVVAFWENSQGRSTCSRNTGTLRLSRIPKDWIENHLSRCTLSICFYVVVVVVVDETSVASGNPYLLYALTVSGVAYLFRLKSIDDYASYSVLPPNQITEYNMQSYPPHGTITAVAATAGCLVLGRNDGSVGCFQLGILEPGAPGER</sequence>
<accession>A0ACC0LUY4</accession>
<comment type="caution">
    <text evidence="1">The sequence shown here is derived from an EMBL/GenBank/DDBJ whole genome shotgun (WGS) entry which is preliminary data.</text>
</comment>
<name>A0ACC0LUY4_RHOML</name>